<comment type="caution">
    <text evidence="2">The sequence shown here is derived from an EMBL/GenBank/DDBJ whole genome shotgun (WGS) entry which is preliminary data.</text>
</comment>
<sequence>MKVSRQQHGAMKPTPKPLCTLSKPEDLNYTLQLEYKEAQVDPEPLCMLSPLLTTQSASSDWVIQKVKDIQECVEISYVGFEKQFRALFIAINVGQFQSPRFAYKRNRELNRLTCSINYDGREGSTSKSRSKGKAVLIHKA</sequence>
<evidence type="ECO:0000313" key="2">
    <source>
        <dbReference type="EMBL" id="KAG6652775.1"/>
    </source>
</evidence>
<name>A0A8T1QEG5_CARIL</name>
<feature type="compositionally biased region" description="Basic residues" evidence="1">
    <location>
        <begin position="128"/>
        <end position="140"/>
    </location>
</feature>
<organism evidence="2 3">
    <name type="scientific">Carya illinoinensis</name>
    <name type="common">Pecan</name>
    <dbReference type="NCBI Taxonomy" id="32201"/>
    <lineage>
        <taxon>Eukaryota</taxon>
        <taxon>Viridiplantae</taxon>
        <taxon>Streptophyta</taxon>
        <taxon>Embryophyta</taxon>
        <taxon>Tracheophyta</taxon>
        <taxon>Spermatophyta</taxon>
        <taxon>Magnoliopsida</taxon>
        <taxon>eudicotyledons</taxon>
        <taxon>Gunneridae</taxon>
        <taxon>Pentapetalae</taxon>
        <taxon>rosids</taxon>
        <taxon>fabids</taxon>
        <taxon>Fagales</taxon>
        <taxon>Juglandaceae</taxon>
        <taxon>Carya</taxon>
    </lineage>
</organism>
<proteinExistence type="predicted"/>
<reference evidence="2" key="1">
    <citation type="submission" date="2020-12" db="EMBL/GenBank/DDBJ databases">
        <title>WGS assembly of Carya illinoinensis cv. Pawnee.</title>
        <authorList>
            <person name="Platts A."/>
            <person name="Shu S."/>
            <person name="Wright S."/>
            <person name="Barry K."/>
            <person name="Edger P."/>
            <person name="Pires J.C."/>
            <person name="Schmutz J."/>
        </authorList>
    </citation>
    <scope>NUCLEOTIDE SEQUENCE</scope>
    <source>
        <tissue evidence="2">Leaf</tissue>
    </source>
</reference>
<feature type="region of interest" description="Disordered" evidence="1">
    <location>
        <begin position="120"/>
        <end position="140"/>
    </location>
</feature>
<evidence type="ECO:0000313" key="3">
    <source>
        <dbReference type="Proteomes" id="UP000811609"/>
    </source>
</evidence>
<accession>A0A8T1QEG5</accession>
<protein>
    <submittedName>
        <fullName evidence="2">Uncharacterized protein</fullName>
    </submittedName>
</protein>
<gene>
    <name evidence="2" type="ORF">CIPAW_05G029900</name>
</gene>
<keyword evidence="3" id="KW-1185">Reference proteome</keyword>
<evidence type="ECO:0000256" key="1">
    <source>
        <dbReference type="SAM" id="MobiDB-lite"/>
    </source>
</evidence>
<dbReference type="Proteomes" id="UP000811609">
    <property type="component" value="Chromosome 5"/>
</dbReference>
<dbReference type="EMBL" id="CM031813">
    <property type="protein sequence ID" value="KAG6652775.1"/>
    <property type="molecule type" value="Genomic_DNA"/>
</dbReference>
<dbReference type="AlphaFoldDB" id="A0A8T1QEG5"/>